<evidence type="ECO:0000313" key="4">
    <source>
        <dbReference type="Proteomes" id="UP000824109"/>
    </source>
</evidence>
<evidence type="ECO:0000259" key="2">
    <source>
        <dbReference type="Pfam" id="PF12773"/>
    </source>
</evidence>
<feature type="region of interest" description="Disordered" evidence="1">
    <location>
        <begin position="123"/>
        <end position="166"/>
    </location>
</feature>
<proteinExistence type="predicted"/>
<name>A0A9D1M9M1_9FIRM</name>
<dbReference type="Proteomes" id="UP000824109">
    <property type="component" value="Unassembled WGS sequence"/>
</dbReference>
<dbReference type="EMBL" id="DVNB01000014">
    <property type="protein sequence ID" value="HIU56413.1"/>
    <property type="molecule type" value="Genomic_DNA"/>
</dbReference>
<evidence type="ECO:0000256" key="1">
    <source>
        <dbReference type="SAM" id="MobiDB-lite"/>
    </source>
</evidence>
<comment type="caution">
    <text evidence="3">The sequence shown here is derived from an EMBL/GenBank/DDBJ whole genome shotgun (WGS) entry which is preliminary data.</text>
</comment>
<reference evidence="3" key="1">
    <citation type="submission" date="2020-10" db="EMBL/GenBank/DDBJ databases">
        <authorList>
            <person name="Gilroy R."/>
        </authorList>
    </citation>
    <scope>NUCLEOTIDE SEQUENCE</scope>
    <source>
        <strain evidence="3">USAMLcec3-3695</strain>
    </source>
</reference>
<feature type="domain" description="DZANK-type" evidence="2">
    <location>
        <begin position="95"/>
        <end position="191"/>
    </location>
</feature>
<evidence type="ECO:0000313" key="3">
    <source>
        <dbReference type="EMBL" id="HIU56413.1"/>
    </source>
</evidence>
<reference evidence="3" key="2">
    <citation type="journal article" date="2021" name="PeerJ">
        <title>Extensive microbial diversity within the chicken gut microbiome revealed by metagenomics and culture.</title>
        <authorList>
            <person name="Gilroy R."/>
            <person name="Ravi A."/>
            <person name="Getino M."/>
            <person name="Pursley I."/>
            <person name="Horton D.L."/>
            <person name="Alikhan N.F."/>
            <person name="Baker D."/>
            <person name="Gharbi K."/>
            <person name="Hall N."/>
            <person name="Watson M."/>
            <person name="Adriaenssens E.M."/>
            <person name="Foster-Nyarko E."/>
            <person name="Jarju S."/>
            <person name="Secka A."/>
            <person name="Antonio M."/>
            <person name="Oren A."/>
            <person name="Chaudhuri R.R."/>
            <person name="La Ragione R."/>
            <person name="Hildebrand F."/>
            <person name="Pallen M.J."/>
        </authorList>
    </citation>
    <scope>NUCLEOTIDE SEQUENCE</scope>
    <source>
        <strain evidence="3">USAMLcec3-3695</strain>
    </source>
</reference>
<dbReference type="AlphaFoldDB" id="A0A9D1M9M1"/>
<dbReference type="Pfam" id="PF12773">
    <property type="entry name" value="DZR"/>
    <property type="match status" value="1"/>
</dbReference>
<dbReference type="InterPro" id="IPR025874">
    <property type="entry name" value="DZR"/>
</dbReference>
<gene>
    <name evidence="3" type="ORF">IAA61_01205</name>
</gene>
<protein>
    <submittedName>
        <fullName evidence="3">Zinc-ribbon domain-containing protein</fullName>
    </submittedName>
</protein>
<accession>A0A9D1M9M1</accession>
<organism evidence="3 4">
    <name type="scientific">Candidatus Ornithomonoglobus merdipullorum</name>
    <dbReference type="NCBI Taxonomy" id="2840895"/>
    <lineage>
        <taxon>Bacteria</taxon>
        <taxon>Bacillati</taxon>
        <taxon>Bacillota</taxon>
        <taxon>Clostridia</taxon>
        <taxon>Candidatus Ornithomonoglobus</taxon>
    </lineage>
</organism>
<sequence length="194" mass="20552">MAFFDNIGKKISDLGQGAMTKTRDLADSARTSAAISDEERKINSYYSQLGRLYYAKCAGSADGEFLNIVNMIKDSNRRIEELRAENRARKGLVKCPQCGAENAVDSLFCCACGNRMEFHAATPSGGAENVSGEKAAGQDIVSDEKQPDSESAADETATGAPAETNEIPEQRVCSSCGAPIGEGAVFCGSCGTRQ</sequence>